<feature type="active site" description="Proton donor/acceptor" evidence="6">
    <location>
        <position position="446"/>
    </location>
</feature>
<evidence type="ECO:0000256" key="6">
    <source>
        <dbReference type="PROSITE-ProRule" id="PRU01373"/>
    </source>
</evidence>
<dbReference type="SUPFAM" id="SSF141523">
    <property type="entry name" value="L,D-transpeptidase catalytic domain-like"/>
    <property type="match status" value="1"/>
</dbReference>
<keyword evidence="8" id="KW-0472">Membrane</keyword>
<evidence type="ECO:0000256" key="3">
    <source>
        <dbReference type="ARBA" id="ARBA00022960"/>
    </source>
</evidence>
<feature type="transmembrane region" description="Helical" evidence="8">
    <location>
        <begin position="38"/>
        <end position="61"/>
    </location>
</feature>
<evidence type="ECO:0000256" key="7">
    <source>
        <dbReference type="SAM" id="MobiDB-lite"/>
    </source>
</evidence>
<protein>
    <submittedName>
        <fullName evidence="10">Peptidoglycan binding domain-containing protein</fullName>
    </submittedName>
</protein>
<proteinExistence type="predicted"/>
<keyword evidence="8" id="KW-1133">Transmembrane helix</keyword>
<dbReference type="RefSeq" id="WP_249307387.1">
    <property type="nucleotide sequence ID" value="NZ_JACRSZ010000003.1"/>
</dbReference>
<name>A0ABR7N7P2_9FIRM</name>
<dbReference type="EMBL" id="JACRSZ010000003">
    <property type="protein sequence ID" value="MBC8572409.1"/>
    <property type="molecule type" value="Genomic_DNA"/>
</dbReference>
<dbReference type="InterPro" id="IPR022029">
    <property type="entry name" value="YoaR-like_PG-bd"/>
</dbReference>
<reference evidence="10 11" key="1">
    <citation type="submission" date="2020-08" db="EMBL/GenBank/DDBJ databases">
        <title>Genome public.</title>
        <authorList>
            <person name="Liu C."/>
            <person name="Sun Q."/>
        </authorList>
    </citation>
    <scope>NUCLEOTIDE SEQUENCE [LARGE SCALE GENOMIC DNA]</scope>
    <source>
        <strain evidence="10 11">NSJ-46</strain>
    </source>
</reference>
<dbReference type="PROSITE" id="PS52029">
    <property type="entry name" value="LD_TPASE"/>
    <property type="match status" value="1"/>
</dbReference>
<accession>A0ABR7N7P2</accession>
<dbReference type="Pfam" id="PF03734">
    <property type="entry name" value="YkuD"/>
    <property type="match status" value="1"/>
</dbReference>
<keyword evidence="11" id="KW-1185">Reference proteome</keyword>
<dbReference type="CDD" id="cd16913">
    <property type="entry name" value="YkuD_like"/>
    <property type="match status" value="1"/>
</dbReference>
<feature type="domain" description="L,D-TPase catalytic" evidence="9">
    <location>
        <begin position="369"/>
        <end position="491"/>
    </location>
</feature>
<keyword evidence="4 6" id="KW-0573">Peptidoglycan synthesis</keyword>
<dbReference type="PANTHER" id="PTHR30582">
    <property type="entry name" value="L,D-TRANSPEPTIDASE"/>
    <property type="match status" value="1"/>
</dbReference>
<dbReference type="InterPro" id="IPR005490">
    <property type="entry name" value="LD_TPept_cat_dom"/>
</dbReference>
<dbReference type="InterPro" id="IPR038054">
    <property type="entry name" value="LD_TPept-like_central_sf"/>
</dbReference>
<comment type="pathway">
    <text evidence="1 6">Cell wall biogenesis; peptidoglycan biosynthesis.</text>
</comment>
<evidence type="ECO:0000313" key="11">
    <source>
        <dbReference type="Proteomes" id="UP000657421"/>
    </source>
</evidence>
<evidence type="ECO:0000313" key="10">
    <source>
        <dbReference type="EMBL" id="MBC8572409.1"/>
    </source>
</evidence>
<feature type="active site" description="Nucleophile" evidence="6">
    <location>
        <position position="467"/>
    </location>
</feature>
<dbReference type="InterPro" id="IPR050979">
    <property type="entry name" value="LD-transpeptidase"/>
</dbReference>
<dbReference type="PANTHER" id="PTHR30582:SF33">
    <property type="entry name" value="EXPORTED PROTEIN"/>
    <property type="match status" value="1"/>
</dbReference>
<sequence>MTEKEERSEEQQEKRRTRREERRDGEKKMSAGRIARNIFLSLIILALLAVAGVYIYGMVYFKDHFFMHTTINGFDASQLTVEDVESRIAAVIAGYSLEIDERGGITETITADQIDYHYVSKGEVQAFKDSQKLYEWPFYLKREISYTFDSSAQYDEELLKQAVDQLQCLDEEKVTRPADAYIDFLEGKYQVMPEVEGNLLKKAEVVGLIQEAVDFARVKVSLEEKDCYEKPARRQDDEVLAKTVEKLNTCISTDLTYLFGEHSEKVDADRVRGWLSYDDDGSVELDKDAIKAFVAEMADKYDTADRPRTFKTHSGSEVTVDGGSYGWLMDQDATCDYLIDAIWSGNTGDTYAEYAQTAVSWYNSDLGDSYVEIDLGSQHVWLYIDGEEAVSTDCVSGLASDPSRKTPEGTYTLYYKESPSVLKGENNEYETKVTYWMPFNGGIGLHDASWRSSFGGNIYQTDGSHGCVNLPPAAAKEIYDRVYDGIPIICYY</sequence>
<keyword evidence="2" id="KW-0808">Transferase</keyword>
<feature type="region of interest" description="Disordered" evidence="7">
    <location>
        <begin position="1"/>
        <end position="27"/>
    </location>
</feature>
<organism evidence="10 11">
    <name type="scientific">Jingyaoa shaoxingensis</name>
    <dbReference type="NCBI Taxonomy" id="2763671"/>
    <lineage>
        <taxon>Bacteria</taxon>
        <taxon>Bacillati</taxon>
        <taxon>Bacillota</taxon>
        <taxon>Clostridia</taxon>
        <taxon>Lachnospirales</taxon>
        <taxon>Lachnospiraceae</taxon>
        <taxon>Jingyaoa</taxon>
    </lineage>
</organism>
<keyword evidence="8" id="KW-0812">Transmembrane</keyword>
<keyword evidence="3 6" id="KW-0133">Cell shape</keyword>
<dbReference type="Proteomes" id="UP000657421">
    <property type="component" value="Unassembled WGS sequence"/>
</dbReference>
<comment type="caution">
    <text evidence="10">The sequence shown here is derived from an EMBL/GenBank/DDBJ whole genome shotgun (WGS) entry which is preliminary data.</text>
</comment>
<evidence type="ECO:0000256" key="2">
    <source>
        <dbReference type="ARBA" id="ARBA00022679"/>
    </source>
</evidence>
<evidence type="ECO:0000256" key="5">
    <source>
        <dbReference type="ARBA" id="ARBA00023316"/>
    </source>
</evidence>
<dbReference type="Gene3D" id="2.40.440.10">
    <property type="entry name" value="L,D-transpeptidase catalytic domain-like"/>
    <property type="match status" value="1"/>
</dbReference>
<evidence type="ECO:0000259" key="9">
    <source>
        <dbReference type="PROSITE" id="PS52029"/>
    </source>
</evidence>
<gene>
    <name evidence="10" type="ORF">H8716_04805</name>
</gene>
<evidence type="ECO:0000256" key="1">
    <source>
        <dbReference type="ARBA" id="ARBA00004752"/>
    </source>
</evidence>
<evidence type="ECO:0000256" key="4">
    <source>
        <dbReference type="ARBA" id="ARBA00022984"/>
    </source>
</evidence>
<dbReference type="Pfam" id="PF12229">
    <property type="entry name" value="PG_binding_4"/>
    <property type="match status" value="1"/>
</dbReference>
<keyword evidence="5 6" id="KW-0961">Cell wall biogenesis/degradation</keyword>
<dbReference type="Gene3D" id="3.10.20.800">
    <property type="match status" value="1"/>
</dbReference>
<dbReference type="SUPFAM" id="SSF143985">
    <property type="entry name" value="L,D-transpeptidase pre-catalytic domain-like"/>
    <property type="match status" value="1"/>
</dbReference>
<dbReference type="InterPro" id="IPR038063">
    <property type="entry name" value="Transpep_catalytic_dom"/>
</dbReference>
<evidence type="ECO:0000256" key="8">
    <source>
        <dbReference type="SAM" id="Phobius"/>
    </source>
</evidence>